<dbReference type="SUPFAM" id="SSF82199">
    <property type="entry name" value="SET domain"/>
    <property type="match status" value="1"/>
</dbReference>
<evidence type="ECO:0008006" key="3">
    <source>
        <dbReference type="Google" id="ProtNLM"/>
    </source>
</evidence>
<proteinExistence type="predicted"/>
<evidence type="ECO:0000313" key="1">
    <source>
        <dbReference type="EMBL" id="CAE8592372.1"/>
    </source>
</evidence>
<comment type="caution">
    <text evidence="1">The sequence shown here is derived from an EMBL/GenBank/DDBJ whole genome shotgun (WGS) entry which is preliminary data.</text>
</comment>
<dbReference type="EMBL" id="CAJNNV010005638">
    <property type="protein sequence ID" value="CAE8592372.1"/>
    <property type="molecule type" value="Genomic_DNA"/>
</dbReference>
<reference evidence="1" key="1">
    <citation type="submission" date="2021-02" db="EMBL/GenBank/DDBJ databases">
        <authorList>
            <person name="Dougan E. K."/>
            <person name="Rhodes N."/>
            <person name="Thang M."/>
            <person name="Chan C."/>
        </authorList>
    </citation>
    <scope>NUCLEOTIDE SEQUENCE</scope>
</reference>
<sequence length="333" mass="35221">MTEPCPQALFLRLVEVVRAGGGFVSPKLRRKEPVEGSPGLFAEEALVAGEELLRVPAGLQLTHSVVADLGGHLVPAVAGLRLRVAAPEVVAFVAQRLQRLGARGPEGGWATASWLDLLLGTQLGSDFSGLLPKRLEAVGADLLPKRLEIASAELLPRRLGEVVVGAEPNSSEAAALLQMWGPSAELHGAAASLDALKEAYRIISKSKDCCPAAGEGSSALPSTSLPFAWHRFLQAHLLLLTRTFAALAPGSSSPVHCLVPVADMFNHAASPSVVDDVSSLRHTVKMAPRRLLRCRSCDPLLVLLLVVVVVVASVTGSPPESHISQSTFLRWRS</sequence>
<dbReference type="InterPro" id="IPR046341">
    <property type="entry name" value="SET_dom_sf"/>
</dbReference>
<keyword evidence="2" id="KW-1185">Reference proteome</keyword>
<organism evidence="1 2">
    <name type="scientific">Polarella glacialis</name>
    <name type="common">Dinoflagellate</name>
    <dbReference type="NCBI Taxonomy" id="89957"/>
    <lineage>
        <taxon>Eukaryota</taxon>
        <taxon>Sar</taxon>
        <taxon>Alveolata</taxon>
        <taxon>Dinophyceae</taxon>
        <taxon>Suessiales</taxon>
        <taxon>Suessiaceae</taxon>
        <taxon>Polarella</taxon>
    </lineage>
</organism>
<dbReference type="Gene3D" id="3.90.1410.10">
    <property type="entry name" value="set domain protein methyltransferase, domain 1"/>
    <property type="match status" value="1"/>
</dbReference>
<protein>
    <recommendedName>
        <fullName evidence="3">SET domain-containing protein</fullName>
    </recommendedName>
</protein>
<dbReference type="PANTHER" id="PTHR13271:SF151">
    <property type="entry name" value="SET DOMAIN-CONTAINING PROTEIN 4"/>
    <property type="match status" value="1"/>
</dbReference>
<dbReference type="AlphaFoldDB" id="A0A813E109"/>
<dbReference type="InterPro" id="IPR050600">
    <property type="entry name" value="SETD3_SETD6_MTase"/>
</dbReference>
<gene>
    <name evidence="1" type="ORF">PGLA1383_LOCUS11027</name>
</gene>
<accession>A0A813E109</accession>
<evidence type="ECO:0000313" key="2">
    <source>
        <dbReference type="Proteomes" id="UP000654075"/>
    </source>
</evidence>
<dbReference type="PANTHER" id="PTHR13271">
    <property type="entry name" value="UNCHARACTERIZED PUTATIVE METHYLTRANSFERASE"/>
    <property type="match status" value="1"/>
</dbReference>
<dbReference type="Proteomes" id="UP000654075">
    <property type="component" value="Unassembled WGS sequence"/>
</dbReference>
<dbReference type="GO" id="GO:0016279">
    <property type="term" value="F:protein-lysine N-methyltransferase activity"/>
    <property type="evidence" value="ECO:0007669"/>
    <property type="project" value="TreeGrafter"/>
</dbReference>
<name>A0A813E109_POLGL</name>